<dbReference type="PANTHER" id="PTHR37422">
    <property type="entry name" value="TEICHURONIC ACID BIOSYNTHESIS PROTEIN TUAE"/>
    <property type="match status" value="1"/>
</dbReference>
<feature type="domain" description="O-antigen ligase-related" evidence="6">
    <location>
        <begin position="204"/>
        <end position="347"/>
    </location>
</feature>
<proteinExistence type="predicted"/>
<feature type="transmembrane region" description="Helical" evidence="5">
    <location>
        <begin position="93"/>
        <end position="115"/>
    </location>
</feature>
<keyword evidence="3 5" id="KW-1133">Transmembrane helix</keyword>
<evidence type="ECO:0000313" key="8">
    <source>
        <dbReference type="Proteomes" id="UP000652176"/>
    </source>
</evidence>
<evidence type="ECO:0000313" key="7">
    <source>
        <dbReference type="EMBL" id="MBD9358417.1"/>
    </source>
</evidence>
<keyword evidence="2 5" id="KW-0812">Transmembrane</keyword>
<evidence type="ECO:0000259" key="6">
    <source>
        <dbReference type="Pfam" id="PF04932"/>
    </source>
</evidence>
<dbReference type="InterPro" id="IPR051533">
    <property type="entry name" value="WaaL-like"/>
</dbReference>
<keyword evidence="7" id="KW-0436">Ligase</keyword>
<organism evidence="7 8">
    <name type="scientific">Methylomonas albis</name>
    <dbReference type="NCBI Taxonomy" id="1854563"/>
    <lineage>
        <taxon>Bacteria</taxon>
        <taxon>Pseudomonadati</taxon>
        <taxon>Pseudomonadota</taxon>
        <taxon>Gammaproteobacteria</taxon>
        <taxon>Methylococcales</taxon>
        <taxon>Methylococcaceae</taxon>
        <taxon>Methylomonas</taxon>
    </lineage>
</organism>
<dbReference type="EMBL" id="JACXSS010000001">
    <property type="protein sequence ID" value="MBD9358417.1"/>
    <property type="molecule type" value="Genomic_DNA"/>
</dbReference>
<evidence type="ECO:0000256" key="4">
    <source>
        <dbReference type="ARBA" id="ARBA00023136"/>
    </source>
</evidence>
<dbReference type="Proteomes" id="UP000652176">
    <property type="component" value="Unassembled WGS sequence"/>
</dbReference>
<dbReference type="RefSeq" id="WP_192376635.1">
    <property type="nucleotide sequence ID" value="NZ_CAJHIV010000001.1"/>
</dbReference>
<sequence>MNTISYKPVGAIYLFPFVVFFLLAGLSILHTNANQESSTVNQIVDSLAYVSAFIILWIKQRGFFIYALSRSAPLLIMLFFALLSILWTEFPRFLLMGFVHKVGASFIAISAASLLAQNINKFFNALLVVFFFYFVATIIFSFIRPDMAQMPATLYGEYRAGLRGFTLHPNTLGAICVDGVWISISSLFLIDNKNKTTTVLAVLLLICASYCLVKADSMTSILVSLAMVFIIGWCKFIRSSSGSIRLMKIILVMFSLFMVMASLFVFKPEIFTIEYFFKAIGRDSTFTGRASLWETALNGFYEKPIFGWGEDNLLTFHKHYHQSFGQLHNGYFDLLVRGGIVAIVLFLIILLQIYRGILRLAKSNNQSYILILSFISVWLVHNVTEASIFKSPNVLWLFCLVLYFFSIGFDYQFNRSKYAGSSYFKRY</sequence>
<feature type="transmembrane region" description="Helical" evidence="5">
    <location>
        <begin position="39"/>
        <end position="58"/>
    </location>
</feature>
<dbReference type="GO" id="GO:0016874">
    <property type="term" value="F:ligase activity"/>
    <property type="evidence" value="ECO:0007669"/>
    <property type="project" value="UniProtKB-KW"/>
</dbReference>
<feature type="transmembrane region" description="Helical" evidence="5">
    <location>
        <begin position="366"/>
        <end position="383"/>
    </location>
</feature>
<reference evidence="7 8" key="1">
    <citation type="submission" date="2020-09" db="EMBL/GenBank/DDBJ databases">
        <title>Methylomonas albis sp. nov. and Methylomonas fluvii sp. nov.: Two cold-adapted methanotrophs from the River Elbe and an amended description of Methylovulum psychrotolerans strain Eb1.</title>
        <authorList>
            <person name="Bussmann I.K."/>
            <person name="Klings K.-W."/>
            <person name="Warnstedt J."/>
            <person name="Hoppert M."/>
            <person name="Saborowski A."/>
            <person name="Horn F."/>
            <person name="Liebner S."/>
        </authorList>
    </citation>
    <scope>NUCLEOTIDE SEQUENCE [LARGE SCALE GENOMIC DNA]</scope>
    <source>
        <strain evidence="7 8">EbA</strain>
    </source>
</reference>
<evidence type="ECO:0000256" key="1">
    <source>
        <dbReference type="ARBA" id="ARBA00004141"/>
    </source>
</evidence>
<feature type="transmembrane region" description="Helical" evidence="5">
    <location>
        <begin position="197"/>
        <end position="215"/>
    </location>
</feature>
<comment type="subcellular location">
    <subcellularLocation>
        <location evidence="1">Membrane</location>
        <topology evidence="1">Multi-pass membrane protein</topology>
    </subcellularLocation>
</comment>
<feature type="transmembrane region" description="Helical" evidence="5">
    <location>
        <begin position="122"/>
        <end position="143"/>
    </location>
</feature>
<feature type="transmembrane region" description="Helical" evidence="5">
    <location>
        <begin position="395"/>
        <end position="413"/>
    </location>
</feature>
<comment type="caution">
    <text evidence="7">The sequence shown here is derived from an EMBL/GenBank/DDBJ whole genome shotgun (WGS) entry which is preliminary data.</text>
</comment>
<dbReference type="PANTHER" id="PTHR37422:SF17">
    <property type="entry name" value="O-ANTIGEN LIGASE"/>
    <property type="match status" value="1"/>
</dbReference>
<protein>
    <submittedName>
        <fullName evidence="7">O-antigen ligase family protein</fullName>
    </submittedName>
</protein>
<gene>
    <name evidence="7" type="ORF">IE877_21490</name>
</gene>
<feature type="transmembrane region" description="Helical" evidence="5">
    <location>
        <begin position="221"/>
        <end position="237"/>
    </location>
</feature>
<accession>A0ABR9D912</accession>
<evidence type="ECO:0000256" key="5">
    <source>
        <dbReference type="SAM" id="Phobius"/>
    </source>
</evidence>
<evidence type="ECO:0000256" key="2">
    <source>
        <dbReference type="ARBA" id="ARBA00022692"/>
    </source>
</evidence>
<name>A0ABR9D912_9GAMM</name>
<keyword evidence="4 5" id="KW-0472">Membrane</keyword>
<feature type="transmembrane region" description="Helical" evidence="5">
    <location>
        <begin position="334"/>
        <end position="354"/>
    </location>
</feature>
<feature type="transmembrane region" description="Helical" evidence="5">
    <location>
        <begin position="65"/>
        <end position="87"/>
    </location>
</feature>
<dbReference type="Pfam" id="PF04932">
    <property type="entry name" value="Wzy_C"/>
    <property type="match status" value="1"/>
</dbReference>
<evidence type="ECO:0000256" key="3">
    <source>
        <dbReference type="ARBA" id="ARBA00022989"/>
    </source>
</evidence>
<feature type="transmembrane region" description="Helical" evidence="5">
    <location>
        <begin position="249"/>
        <end position="266"/>
    </location>
</feature>
<feature type="transmembrane region" description="Helical" evidence="5">
    <location>
        <begin position="172"/>
        <end position="190"/>
    </location>
</feature>
<keyword evidence="8" id="KW-1185">Reference proteome</keyword>
<feature type="transmembrane region" description="Helical" evidence="5">
    <location>
        <begin position="12"/>
        <end position="33"/>
    </location>
</feature>
<dbReference type="InterPro" id="IPR007016">
    <property type="entry name" value="O-antigen_ligase-rel_domated"/>
</dbReference>